<reference evidence="2 3" key="1">
    <citation type="submission" date="2011-08" db="EMBL/GenBank/DDBJ databases">
        <title>The Genome Sequence of Plasmodium vivax Mauritania I.</title>
        <authorList>
            <consortium name="The Broad Institute Genome Sequencing Platform"/>
            <consortium name="The Broad Institute Genome Sequencing Center for Infectious Disease"/>
            <person name="Neafsey D."/>
            <person name="Carlton J."/>
            <person name="Barnwell J."/>
            <person name="Collins W."/>
            <person name="Escalante A."/>
            <person name="Mullikin J."/>
            <person name="Saul A."/>
            <person name="Guigo R."/>
            <person name="Camara F."/>
            <person name="Young S.K."/>
            <person name="Zeng Q."/>
            <person name="Gargeya S."/>
            <person name="Fitzgerald M."/>
            <person name="Haas B."/>
            <person name="Abouelleil A."/>
            <person name="Alvarado L."/>
            <person name="Arachchi H.M."/>
            <person name="Berlin A."/>
            <person name="Brown A."/>
            <person name="Chapman S.B."/>
            <person name="Chen Z."/>
            <person name="Dunbar C."/>
            <person name="Freedman E."/>
            <person name="Gearin G."/>
            <person name="Gellesch M."/>
            <person name="Goldberg J."/>
            <person name="Griggs A."/>
            <person name="Gujja S."/>
            <person name="Heiman D."/>
            <person name="Howarth C."/>
            <person name="Larson L."/>
            <person name="Lui A."/>
            <person name="MacDonald P.J.P."/>
            <person name="Montmayeur A."/>
            <person name="Murphy C."/>
            <person name="Neiman D."/>
            <person name="Pearson M."/>
            <person name="Priest M."/>
            <person name="Roberts A."/>
            <person name="Saif S."/>
            <person name="Shea T."/>
            <person name="Shenoy N."/>
            <person name="Sisk P."/>
            <person name="Stolte C."/>
            <person name="Sykes S."/>
            <person name="Wortman J."/>
            <person name="Nusbaum C."/>
            <person name="Birren B."/>
        </authorList>
    </citation>
    <scope>NUCLEOTIDE SEQUENCE [LARGE SCALE GENOMIC DNA]</scope>
    <source>
        <strain evidence="2 3">Mauritania I</strain>
    </source>
</reference>
<sequence length="377" mass="42129">MPEKYALLRKILNDRHGILSSDSSKSGAEDLLFSSGEESLRGKDYGGLSSPSCSSNTGSGSSAHFTSRAKKEKQKRRQKGRKHPCRLSKRLERTNHAGSDTDQSERAPTRGKKKDHWRRGTTAREAKKTRRKRETADAQWTSPPHRGNSRRWSPSPEPHADWKHADWKNPLESNFPFSSAFLGKDTPPQREPTSCGGDCWQTCLRGQPTANCILCAEDTQMGKLKKIIPSIFAIKPMCMSCFFTFTNLIHLRPFVCLPCFGRHFPPESATTCAACACPEEDTPIPTQRDHLALAKKELQIFTSLVKYQRTRNPPSDSFLNYFVNVNYCLKHLYSFLHSRQTLIFHRRGIFAGYSPPLGDLLGGLSGGVNEGADGGAD</sequence>
<gene>
    <name evidence="2" type="ORF">PVMG_04107</name>
</gene>
<evidence type="ECO:0000313" key="2">
    <source>
        <dbReference type="EMBL" id="KMZ90918.1"/>
    </source>
</evidence>
<dbReference type="Proteomes" id="UP000053776">
    <property type="component" value="Unassembled WGS sequence"/>
</dbReference>
<feature type="compositionally biased region" description="Basic residues" evidence="1">
    <location>
        <begin position="109"/>
        <end position="133"/>
    </location>
</feature>
<protein>
    <submittedName>
        <fullName evidence="2">Uncharacterized protein</fullName>
    </submittedName>
</protein>
<dbReference type="EMBL" id="KQ235100">
    <property type="protein sequence ID" value="KMZ90918.1"/>
    <property type="molecule type" value="Genomic_DNA"/>
</dbReference>
<name>A0A0J9VTQ3_PLAVI</name>
<evidence type="ECO:0000256" key="1">
    <source>
        <dbReference type="SAM" id="MobiDB-lite"/>
    </source>
</evidence>
<dbReference type="AlphaFoldDB" id="A0A0J9VTQ3"/>
<feature type="compositionally biased region" description="Basic residues" evidence="1">
    <location>
        <begin position="67"/>
        <end position="88"/>
    </location>
</feature>
<feature type="non-terminal residue" evidence="2">
    <location>
        <position position="377"/>
    </location>
</feature>
<organism evidence="2 3">
    <name type="scientific">Plasmodium vivax Mauritania I</name>
    <dbReference type="NCBI Taxonomy" id="1035515"/>
    <lineage>
        <taxon>Eukaryota</taxon>
        <taxon>Sar</taxon>
        <taxon>Alveolata</taxon>
        <taxon>Apicomplexa</taxon>
        <taxon>Aconoidasida</taxon>
        <taxon>Haemosporida</taxon>
        <taxon>Plasmodiidae</taxon>
        <taxon>Plasmodium</taxon>
        <taxon>Plasmodium (Plasmodium)</taxon>
    </lineage>
</organism>
<evidence type="ECO:0000313" key="3">
    <source>
        <dbReference type="Proteomes" id="UP000053776"/>
    </source>
</evidence>
<accession>A0A0J9VTQ3</accession>
<proteinExistence type="predicted"/>
<feature type="compositionally biased region" description="Low complexity" evidence="1">
    <location>
        <begin position="46"/>
        <end position="62"/>
    </location>
</feature>
<feature type="region of interest" description="Disordered" evidence="1">
    <location>
        <begin position="38"/>
        <end position="165"/>
    </location>
</feature>